<organism evidence="1 2">
    <name type="scientific">candidate division TA06 bacterium</name>
    <dbReference type="NCBI Taxonomy" id="2250710"/>
    <lineage>
        <taxon>Bacteria</taxon>
        <taxon>Bacteria division TA06</taxon>
    </lineage>
</organism>
<comment type="caution">
    <text evidence="1">The sequence shown here is derived from an EMBL/GenBank/DDBJ whole genome shotgun (WGS) entry which is preliminary data.</text>
</comment>
<gene>
    <name evidence="1" type="ORF">DRP44_04435</name>
</gene>
<reference evidence="1 2" key="1">
    <citation type="submission" date="2018-06" db="EMBL/GenBank/DDBJ databases">
        <title>Extensive metabolic versatility and redundancy in microbially diverse, dynamic hydrothermal sediments.</title>
        <authorList>
            <person name="Dombrowski N."/>
            <person name="Teske A."/>
            <person name="Baker B.J."/>
        </authorList>
    </citation>
    <scope>NUCLEOTIDE SEQUENCE [LARGE SCALE GENOMIC DNA]</scope>
    <source>
        <strain evidence="1">B35_G9</strain>
    </source>
</reference>
<sequence length="191" mass="22189">MSNLVVVSLFGESYQKLYDRFILNQSRFKNVIGEYSFNEFVDGYNFTKKNFVICGKNFVKINTIRGKDTINYERIGDKSFIFTNDKKIPIQNRVSHWTDIKLPDTGKIVGEAMLFNVMCYHVLSNYVELWISKEDDIPLMIIYKGKTKVKVVISSYIEIGKGMLFPAECTIFINGRFFSRNSIRNFKYTGG</sequence>
<accession>A0A660S9R6</accession>
<protein>
    <submittedName>
        <fullName evidence="1">Uncharacterized protein</fullName>
    </submittedName>
</protein>
<dbReference type="AlphaFoldDB" id="A0A660S9R6"/>
<name>A0A660S9R6_UNCT6</name>
<dbReference type="EMBL" id="QNBC01000048">
    <property type="protein sequence ID" value="RKX66310.1"/>
    <property type="molecule type" value="Genomic_DNA"/>
</dbReference>
<dbReference type="Proteomes" id="UP000282321">
    <property type="component" value="Unassembled WGS sequence"/>
</dbReference>
<evidence type="ECO:0000313" key="1">
    <source>
        <dbReference type="EMBL" id="RKX66310.1"/>
    </source>
</evidence>
<proteinExistence type="predicted"/>
<evidence type="ECO:0000313" key="2">
    <source>
        <dbReference type="Proteomes" id="UP000282321"/>
    </source>
</evidence>